<organism evidence="1 2">
    <name type="scientific">Mya arenaria</name>
    <name type="common">Soft-shell clam</name>
    <dbReference type="NCBI Taxonomy" id="6604"/>
    <lineage>
        <taxon>Eukaryota</taxon>
        <taxon>Metazoa</taxon>
        <taxon>Spiralia</taxon>
        <taxon>Lophotrochozoa</taxon>
        <taxon>Mollusca</taxon>
        <taxon>Bivalvia</taxon>
        <taxon>Autobranchia</taxon>
        <taxon>Heteroconchia</taxon>
        <taxon>Euheterodonta</taxon>
        <taxon>Imparidentia</taxon>
        <taxon>Neoheterodontei</taxon>
        <taxon>Myida</taxon>
        <taxon>Myoidea</taxon>
        <taxon>Myidae</taxon>
        <taxon>Mya</taxon>
    </lineage>
</organism>
<gene>
    <name evidence="1" type="ORF">MAR_006723</name>
</gene>
<proteinExistence type="predicted"/>
<dbReference type="EMBL" id="CP111012">
    <property type="protein sequence ID" value="WAQ94252.1"/>
    <property type="molecule type" value="Genomic_DNA"/>
</dbReference>
<dbReference type="Proteomes" id="UP001164746">
    <property type="component" value="Chromosome 1"/>
</dbReference>
<reference evidence="1" key="1">
    <citation type="submission" date="2022-11" db="EMBL/GenBank/DDBJ databases">
        <title>Centuries of genome instability and evolution in soft-shell clam transmissible cancer (bioRxiv).</title>
        <authorList>
            <person name="Hart S.F.M."/>
            <person name="Yonemitsu M.A."/>
            <person name="Giersch R.M."/>
            <person name="Beal B.F."/>
            <person name="Arriagada G."/>
            <person name="Davis B.W."/>
            <person name="Ostrander E.A."/>
            <person name="Goff S.P."/>
            <person name="Metzger M.J."/>
        </authorList>
    </citation>
    <scope>NUCLEOTIDE SEQUENCE</scope>
    <source>
        <strain evidence="1">MELC-2E11</strain>
        <tissue evidence="1">Siphon/mantle</tissue>
    </source>
</reference>
<sequence>MTFDLAEQLCKSNFFSPHIDSWSKNGSNCKPVLCPLGRLFTTKSKCSFISNYFSVKGLSIFLKIDLKTPILVHPNNSTGKYVLNTPKILAKPFNVWGITKAFHSVLKISQSVSEIRYLALYMEFKTPGPLDNVILDEIEDFMMGDVHIDIGNSKSLCSVEIFPCNIQRFNVEEKYNTNIDRWIEITDKPLPLNGYYALAEYHFCYLIQLCDLEIDLTIFLKTKVVIKQTGMVLYDYQFQYIETEQSKCVRVCIQNTPYQLQVNGSSDDKLIYLEFKTLCRLFFLPMYVMASILANPNTQLL</sequence>
<evidence type="ECO:0000313" key="1">
    <source>
        <dbReference type="EMBL" id="WAQ94252.1"/>
    </source>
</evidence>
<accession>A0ABY7D9C9</accession>
<protein>
    <submittedName>
        <fullName evidence="1">Uncharacterized protein</fullName>
    </submittedName>
</protein>
<keyword evidence="2" id="KW-1185">Reference proteome</keyword>
<name>A0ABY7D9C9_MYAAR</name>
<evidence type="ECO:0000313" key="2">
    <source>
        <dbReference type="Proteomes" id="UP001164746"/>
    </source>
</evidence>